<accession>W9VXJ6</accession>
<dbReference type="OrthoDB" id="9076234at2"/>
<dbReference type="Proteomes" id="UP000019460">
    <property type="component" value="Unassembled WGS sequence"/>
</dbReference>
<sequence>MSNTASNLDPGLASELELKVAEVCRSVDVSEGVAPLIEAVQALLPDVEVHHAMTRSGWHRFGGVVDLDGNRIAHNITEWAESESDGEIDELLYKLSEVQYFATRLNGQTHYLVVQTGPLARDYIQIEIEQLQEVLDRALYDPDWFPDSIAEFVDPTDFPRLEPEPIGAPRLLFRRLVRVSDLMASPDTSSRLARFLDEWDRSSASEAEGGFCHHWVLSIREYQDRDGDGHMTAKPVPVLAGALPALADAEVARGAALANQIHGFDREAGYPFAWYFHMLTNRKVSHKLAEAVHADLMGAYDYLPPRDLKLLRDWYQDPYGL</sequence>
<dbReference type="EMBL" id="AONC01000029">
    <property type="protein sequence ID" value="EXJ15150.1"/>
    <property type="molecule type" value="Genomic_DNA"/>
</dbReference>
<evidence type="ECO:0000313" key="1">
    <source>
        <dbReference type="EMBL" id="EXJ15150.1"/>
    </source>
</evidence>
<comment type="caution">
    <text evidence="1">The sequence shown here is derived from an EMBL/GenBank/DDBJ whole genome shotgun (WGS) entry which is preliminary data.</text>
</comment>
<proteinExistence type="predicted"/>
<keyword evidence="2" id="KW-1185">Reference proteome</keyword>
<dbReference type="STRING" id="1249627.D779_1704"/>
<name>W9VXJ6_9GAMM</name>
<protein>
    <submittedName>
        <fullName evidence="1">Uncharacterized protein</fullName>
    </submittedName>
</protein>
<organism evidence="1 2">
    <name type="scientific">Imhoffiella purpurea</name>
    <dbReference type="NCBI Taxonomy" id="1249627"/>
    <lineage>
        <taxon>Bacteria</taxon>
        <taxon>Pseudomonadati</taxon>
        <taxon>Pseudomonadota</taxon>
        <taxon>Gammaproteobacteria</taxon>
        <taxon>Chromatiales</taxon>
        <taxon>Chromatiaceae</taxon>
        <taxon>Imhoffiella</taxon>
    </lineage>
</organism>
<evidence type="ECO:0000313" key="2">
    <source>
        <dbReference type="Proteomes" id="UP000019460"/>
    </source>
</evidence>
<reference evidence="1 2" key="1">
    <citation type="submission" date="2012-11" db="EMBL/GenBank/DDBJ databases">
        <title>Genome assembly of Thiorhodococcus sp. AK35.</title>
        <authorList>
            <person name="Nupur N."/>
            <person name="Khatri I."/>
            <person name="Subramanian S."/>
            <person name="Pinnaka A."/>
        </authorList>
    </citation>
    <scope>NUCLEOTIDE SEQUENCE [LARGE SCALE GENOMIC DNA]</scope>
    <source>
        <strain evidence="1 2">AK35</strain>
    </source>
</reference>
<gene>
    <name evidence="1" type="ORF">D779_1704</name>
</gene>
<dbReference type="eggNOG" id="ENOG5032XPP">
    <property type="taxonomic scope" value="Bacteria"/>
</dbReference>
<dbReference type="AlphaFoldDB" id="W9VXJ6"/>